<reference evidence="2 3" key="1">
    <citation type="submission" date="2012-10" db="EMBL/GenBank/DDBJ databases">
        <authorList>
            <person name="Genoscope - CEA"/>
        </authorList>
    </citation>
    <scope>NUCLEOTIDE SEQUENCE [LARGE SCALE GENOMIC DNA]</scope>
    <source>
        <strain evidence="3">AM13 / DSM 14728</strain>
    </source>
</reference>
<dbReference type="Proteomes" id="UP000010808">
    <property type="component" value="Chromosome"/>
</dbReference>
<accession>L0RAV4</accession>
<dbReference type="EMBL" id="FO203522">
    <property type="protein sequence ID" value="CCO22706.1"/>
    <property type="molecule type" value="Genomic_DNA"/>
</dbReference>
<evidence type="ECO:0000313" key="2">
    <source>
        <dbReference type="EMBL" id="CCO22706.1"/>
    </source>
</evidence>
<dbReference type="RefSeq" id="WP_015335314.1">
    <property type="nucleotide sequence ID" value="NC_020055.1"/>
</dbReference>
<feature type="signal peptide" evidence="1">
    <location>
        <begin position="1"/>
        <end position="19"/>
    </location>
</feature>
<keyword evidence="3" id="KW-1185">Reference proteome</keyword>
<dbReference type="HOGENOM" id="CLU_2259213_0_0_7"/>
<gene>
    <name evidence="2" type="ORF">DESAM_20419</name>
</gene>
<evidence type="ECO:0000313" key="3">
    <source>
        <dbReference type="Proteomes" id="UP000010808"/>
    </source>
</evidence>
<feature type="chain" id="PRO_5003947201" evidence="1">
    <location>
        <begin position="20"/>
        <end position="103"/>
    </location>
</feature>
<keyword evidence="1" id="KW-0732">Signal</keyword>
<evidence type="ECO:0000256" key="1">
    <source>
        <dbReference type="SAM" id="SignalP"/>
    </source>
</evidence>
<sequence length="103" mass="11237">MKKLALTIMILAFLAACNSAPHDKLNGTWQNEVMSMTIDFDKGTYNGVAMGKQFSRDLKLVSEDENAVVFTVGGKELVAQFQPEGGILINMGGKLPLSFVRVE</sequence>
<proteinExistence type="predicted"/>
<organism evidence="2 3">
    <name type="scientific">Maridesulfovibrio hydrothermalis AM13 = DSM 14728</name>
    <dbReference type="NCBI Taxonomy" id="1121451"/>
    <lineage>
        <taxon>Bacteria</taxon>
        <taxon>Pseudomonadati</taxon>
        <taxon>Thermodesulfobacteriota</taxon>
        <taxon>Desulfovibrionia</taxon>
        <taxon>Desulfovibrionales</taxon>
        <taxon>Desulfovibrionaceae</taxon>
        <taxon>Maridesulfovibrio</taxon>
    </lineage>
</organism>
<name>L0RAV4_9BACT</name>
<dbReference type="PATRIC" id="fig|1121451.3.peg.684"/>
<dbReference type="STRING" id="1121451.DESAM_20419"/>
<dbReference type="PROSITE" id="PS51257">
    <property type="entry name" value="PROKAR_LIPOPROTEIN"/>
    <property type="match status" value="1"/>
</dbReference>
<protein>
    <submittedName>
        <fullName evidence="2">Uncharacterized protein</fullName>
    </submittedName>
</protein>
<dbReference type="AlphaFoldDB" id="L0RAV4"/>
<dbReference type="KEGG" id="dhy:DESAM_20419"/>